<keyword evidence="6" id="KW-1185">Reference proteome</keyword>
<evidence type="ECO:0000313" key="6">
    <source>
        <dbReference type="Proteomes" id="UP001140206"/>
    </source>
</evidence>
<accession>A0AAV8DZE0</accession>
<dbReference type="Proteomes" id="UP001140206">
    <property type="component" value="Chromosome 3"/>
</dbReference>
<dbReference type="InterPro" id="IPR002083">
    <property type="entry name" value="MATH/TRAF_dom"/>
</dbReference>
<evidence type="ECO:0000259" key="3">
    <source>
        <dbReference type="PROSITE" id="PS50097"/>
    </source>
</evidence>
<dbReference type="PANTHER" id="PTHR26379:SF187">
    <property type="entry name" value="OS07G0655300 PROTEIN"/>
    <property type="match status" value="1"/>
</dbReference>
<name>A0AAV8DZE0_9POAL</name>
<dbReference type="Pfam" id="PF00651">
    <property type="entry name" value="BTB"/>
    <property type="match status" value="1"/>
</dbReference>
<dbReference type="Pfam" id="PF22486">
    <property type="entry name" value="MATH_2"/>
    <property type="match status" value="1"/>
</dbReference>
<dbReference type="Gene3D" id="2.60.210.10">
    <property type="entry name" value="Apoptosis, Tumor Necrosis Factor Receptor Associated Protein 2, Chain A"/>
    <property type="match status" value="1"/>
</dbReference>
<dbReference type="InterPro" id="IPR011333">
    <property type="entry name" value="SKP1/BTB/POZ_sf"/>
</dbReference>
<dbReference type="AlphaFoldDB" id="A0AAV8DZE0"/>
<dbReference type="InterPro" id="IPR045005">
    <property type="entry name" value="BPM1-6"/>
</dbReference>
<dbReference type="InterPro" id="IPR008974">
    <property type="entry name" value="TRAF-like"/>
</dbReference>
<evidence type="ECO:0000259" key="4">
    <source>
        <dbReference type="PROSITE" id="PS50144"/>
    </source>
</evidence>
<dbReference type="GO" id="GO:0016567">
    <property type="term" value="P:protein ubiquitination"/>
    <property type="evidence" value="ECO:0007669"/>
    <property type="project" value="InterPro"/>
</dbReference>
<dbReference type="Gene3D" id="3.30.710.10">
    <property type="entry name" value="Potassium Channel Kv1.1, Chain A"/>
    <property type="match status" value="1"/>
</dbReference>
<dbReference type="EMBL" id="JAMFTS010000003">
    <property type="protein sequence ID" value="KAJ4774157.1"/>
    <property type="molecule type" value="Genomic_DNA"/>
</dbReference>
<dbReference type="SUPFAM" id="SSF54695">
    <property type="entry name" value="POZ domain"/>
    <property type="match status" value="1"/>
</dbReference>
<dbReference type="Gene3D" id="1.25.40.420">
    <property type="match status" value="1"/>
</dbReference>
<sequence length="361" mass="40653">MDTWSLVVRHKRIKAIPKRTVESRKGSYLLKVAGYSLYEGIGAGSCISSPVFTIGRYNWIIDYYPDGDTTGAEHFALFIIVPTSNVKDLAVKYNFTVLAHDGKSSSNNEYPTEIVTNIHEHPKYYLKKKTLEASKFLKGDSFRIRFTIEIIKEGPLEKTMHYSRDDEVTASNLSLVSLLETGEGADVSFIVGEDIIHAHKYILAARSPVFKAQFFGPMEGKKKGSIEVKDMDASIFEAMLHFIYSDSESLPVFDEVEGNRPATVALAQHLLVAADMYGLERLKRVCEKKLYEFLDVDNLATTLALAVQHYCSDLKDACMHFVKAPYVLGAVALAEEFEHMITIYPTFFKELRQLNTAAEPY</sequence>
<dbReference type="InterPro" id="IPR000210">
    <property type="entry name" value="BTB/POZ_dom"/>
</dbReference>
<evidence type="ECO:0000256" key="1">
    <source>
        <dbReference type="ARBA" id="ARBA00004906"/>
    </source>
</evidence>
<reference evidence="5" key="1">
    <citation type="submission" date="2022-08" db="EMBL/GenBank/DDBJ databases">
        <authorList>
            <person name="Marques A."/>
        </authorList>
    </citation>
    <scope>NUCLEOTIDE SEQUENCE</scope>
    <source>
        <strain evidence="5">RhyPub2mFocal</strain>
        <tissue evidence="5">Leaves</tissue>
    </source>
</reference>
<dbReference type="SMART" id="SM00225">
    <property type="entry name" value="BTB"/>
    <property type="match status" value="1"/>
</dbReference>
<organism evidence="5 6">
    <name type="scientific">Rhynchospora pubera</name>
    <dbReference type="NCBI Taxonomy" id="906938"/>
    <lineage>
        <taxon>Eukaryota</taxon>
        <taxon>Viridiplantae</taxon>
        <taxon>Streptophyta</taxon>
        <taxon>Embryophyta</taxon>
        <taxon>Tracheophyta</taxon>
        <taxon>Spermatophyta</taxon>
        <taxon>Magnoliopsida</taxon>
        <taxon>Liliopsida</taxon>
        <taxon>Poales</taxon>
        <taxon>Cyperaceae</taxon>
        <taxon>Cyperoideae</taxon>
        <taxon>Rhynchosporeae</taxon>
        <taxon>Rhynchospora</taxon>
    </lineage>
</organism>
<feature type="domain" description="BTB" evidence="3">
    <location>
        <begin position="185"/>
        <end position="252"/>
    </location>
</feature>
<dbReference type="PANTHER" id="PTHR26379">
    <property type="entry name" value="BTB/POZ AND MATH DOMAIN-CONTAINING PROTEIN 1"/>
    <property type="match status" value="1"/>
</dbReference>
<dbReference type="CDD" id="cd00121">
    <property type="entry name" value="MATH"/>
    <property type="match status" value="1"/>
</dbReference>
<comment type="caution">
    <text evidence="5">The sequence shown here is derived from an EMBL/GenBank/DDBJ whole genome shotgun (WGS) entry which is preliminary data.</text>
</comment>
<protein>
    <submittedName>
        <fullName evidence="5">BTB/POZ and MATH domain-containing protein 2</fullName>
    </submittedName>
</protein>
<dbReference type="InterPro" id="IPR056423">
    <property type="entry name" value="BACK_BPM_SPOP"/>
</dbReference>
<dbReference type="PROSITE" id="PS50144">
    <property type="entry name" value="MATH"/>
    <property type="match status" value="1"/>
</dbReference>
<proteinExistence type="inferred from homology"/>
<dbReference type="Pfam" id="PF24570">
    <property type="entry name" value="BACK_BPM_SPOP"/>
    <property type="match status" value="1"/>
</dbReference>
<feature type="domain" description="MATH" evidence="4">
    <location>
        <begin position="25"/>
        <end position="148"/>
    </location>
</feature>
<dbReference type="PROSITE" id="PS50097">
    <property type="entry name" value="BTB"/>
    <property type="match status" value="1"/>
</dbReference>
<comment type="similarity">
    <text evidence="2">Belongs to the Tdpoz family.</text>
</comment>
<evidence type="ECO:0000313" key="5">
    <source>
        <dbReference type="EMBL" id="KAJ4774157.1"/>
    </source>
</evidence>
<dbReference type="SUPFAM" id="SSF49599">
    <property type="entry name" value="TRAF domain-like"/>
    <property type="match status" value="1"/>
</dbReference>
<comment type="pathway">
    <text evidence="1">Protein modification; protein ubiquitination.</text>
</comment>
<gene>
    <name evidence="5" type="ORF">LUZ62_058414</name>
</gene>
<evidence type="ECO:0000256" key="2">
    <source>
        <dbReference type="ARBA" id="ARBA00010846"/>
    </source>
</evidence>